<gene>
    <name evidence="1" type="ORF">FHK87_01275</name>
</gene>
<dbReference type="AlphaFoldDB" id="A0A504JDT3"/>
<sequence>MKKLLFILLVILLNACTQEKRDKLIAVNEPKIDQSIKLSGIYQYVYEHNTKYLIENHYLEFKNGNAFYYGTSDDFDEVREGYHPGFFKTQIDKIDIGEDTISFSLHVNDSIFYKKPISPLYKNKKNQRWDIGVRYNTRDYNGKITGDTIIIHTKNFDPRVFIKKKEENDK</sequence>
<comment type="caution">
    <text evidence="1">The sequence shown here is derived from an EMBL/GenBank/DDBJ whole genome shotgun (WGS) entry which is preliminary data.</text>
</comment>
<dbReference type="RefSeq" id="WP_140588846.1">
    <property type="nucleotide sequence ID" value="NZ_VFWZ01000001.1"/>
</dbReference>
<dbReference type="OrthoDB" id="1355849at2"/>
<protein>
    <submittedName>
        <fullName evidence="1">Uncharacterized protein</fullName>
    </submittedName>
</protein>
<accession>A0A504JDT3</accession>
<evidence type="ECO:0000313" key="2">
    <source>
        <dbReference type="Proteomes" id="UP000315540"/>
    </source>
</evidence>
<dbReference type="EMBL" id="VFWZ01000001">
    <property type="protein sequence ID" value="TPN88874.1"/>
    <property type="molecule type" value="Genomic_DNA"/>
</dbReference>
<evidence type="ECO:0000313" key="1">
    <source>
        <dbReference type="EMBL" id="TPN88874.1"/>
    </source>
</evidence>
<organism evidence="1 2">
    <name type="scientific">Aquimarina algicola</name>
    <dbReference type="NCBI Taxonomy" id="2589995"/>
    <lineage>
        <taxon>Bacteria</taxon>
        <taxon>Pseudomonadati</taxon>
        <taxon>Bacteroidota</taxon>
        <taxon>Flavobacteriia</taxon>
        <taxon>Flavobacteriales</taxon>
        <taxon>Flavobacteriaceae</taxon>
        <taxon>Aquimarina</taxon>
    </lineage>
</organism>
<reference evidence="1 2" key="1">
    <citation type="submission" date="2019-06" db="EMBL/GenBank/DDBJ databases">
        <authorList>
            <person name="Meng X."/>
        </authorList>
    </citation>
    <scope>NUCLEOTIDE SEQUENCE [LARGE SCALE GENOMIC DNA]</scope>
    <source>
        <strain evidence="1 2">M625</strain>
    </source>
</reference>
<keyword evidence="2" id="KW-1185">Reference proteome</keyword>
<proteinExistence type="predicted"/>
<dbReference type="Proteomes" id="UP000315540">
    <property type="component" value="Unassembled WGS sequence"/>
</dbReference>
<name>A0A504JDT3_9FLAO</name>